<proteinExistence type="predicted"/>
<evidence type="ECO:0000256" key="1">
    <source>
        <dbReference type="SAM" id="Phobius"/>
    </source>
</evidence>
<sequence>MTNQNQSRLFKLITIPLIIVGTITGALGMELIMGAETFWQHAICWLIAIVVGIVLYGLWKIQETIFITIDPLYRDKRLWAVHILTPIFAVLVSGMASFVYVYHNTAYRLHMEEGIVDAQNSINHAAKSANRILLFKDVVRSKVGSLEDLAKSEENGLVTGVGGRGEIYRRIIEGKDKLNGISDLLIQSEININSLLDSANIQIQRMRRAIPVNGSPFDGLEAYTKAQRNFFTDFQTLSEQNLALQVKTMLSGFEQTMVSTHDRDQATHMARVNREMGIISESIIAALEEQDIKIEQPPEWRVSSPIYLSVLYIANGWSIALMVILLEVSPIFLVWAQWAKHRQTIAEPIEESTVSLKSLETLVTAIKRIIQLNKDLTKGDDE</sequence>
<feature type="transmembrane region" description="Helical" evidence="1">
    <location>
        <begin position="12"/>
        <end position="32"/>
    </location>
</feature>
<evidence type="ECO:0000313" key="2">
    <source>
        <dbReference type="EMBL" id="MCC2616701.1"/>
    </source>
</evidence>
<gene>
    <name evidence="2" type="ORF">LJ739_10655</name>
</gene>
<accession>A0ABS8G9B0</accession>
<dbReference type="RefSeq" id="WP_229160290.1">
    <property type="nucleotide sequence ID" value="NZ_JAJEWP010000002.1"/>
</dbReference>
<feature type="transmembrane region" description="Helical" evidence="1">
    <location>
        <begin position="38"/>
        <end position="59"/>
    </location>
</feature>
<comment type="caution">
    <text evidence="2">The sequence shown here is derived from an EMBL/GenBank/DDBJ whole genome shotgun (WGS) entry which is preliminary data.</text>
</comment>
<organism evidence="2 3">
    <name type="scientific">Fluctibacter halophilus</name>
    <dbReference type="NCBI Taxonomy" id="226011"/>
    <lineage>
        <taxon>Bacteria</taxon>
        <taxon>Pseudomonadati</taxon>
        <taxon>Pseudomonadota</taxon>
        <taxon>Gammaproteobacteria</taxon>
        <taxon>Alteromonadales</taxon>
        <taxon>Alteromonadaceae</taxon>
        <taxon>Fluctibacter</taxon>
    </lineage>
</organism>
<evidence type="ECO:0000313" key="3">
    <source>
        <dbReference type="Proteomes" id="UP001520878"/>
    </source>
</evidence>
<feature type="transmembrane region" description="Helical" evidence="1">
    <location>
        <begin position="306"/>
        <end position="335"/>
    </location>
</feature>
<dbReference type="EMBL" id="JAJEWP010000002">
    <property type="protein sequence ID" value="MCC2616701.1"/>
    <property type="molecule type" value="Genomic_DNA"/>
</dbReference>
<keyword evidence="1" id="KW-1133">Transmembrane helix</keyword>
<protein>
    <submittedName>
        <fullName evidence="2">Uncharacterized protein</fullName>
    </submittedName>
</protein>
<name>A0ABS8G9B0_9ALTE</name>
<dbReference type="Proteomes" id="UP001520878">
    <property type="component" value="Unassembled WGS sequence"/>
</dbReference>
<keyword evidence="3" id="KW-1185">Reference proteome</keyword>
<reference evidence="2 3" key="1">
    <citation type="submission" date="2021-10" db="EMBL/GenBank/DDBJ databases">
        <title>Draft genome of Aestuariibacter halophilus JC2043.</title>
        <authorList>
            <person name="Emsley S.A."/>
            <person name="Pfannmuller K.M."/>
            <person name="Ushijima B."/>
            <person name="Saw J.H."/>
            <person name="Videau P."/>
        </authorList>
    </citation>
    <scope>NUCLEOTIDE SEQUENCE [LARGE SCALE GENOMIC DNA]</scope>
    <source>
        <strain evidence="2 3">JC2043</strain>
    </source>
</reference>
<keyword evidence="1" id="KW-0472">Membrane</keyword>
<feature type="transmembrane region" description="Helical" evidence="1">
    <location>
        <begin position="79"/>
        <end position="102"/>
    </location>
</feature>
<keyword evidence="1" id="KW-0812">Transmembrane</keyword>